<evidence type="ECO:0000256" key="4">
    <source>
        <dbReference type="ARBA" id="ARBA00023136"/>
    </source>
</evidence>
<name>U4KHL2_9VIBR</name>
<keyword evidence="8" id="KW-1185">Reference proteome</keyword>
<evidence type="ECO:0000256" key="5">
    <source>
        <dbReference type="SAM" id="Phobius"/>
    </source>
</evidence>
<dbReference type="RefSeq" id="WP_022552044.1">
    <property type="nucleotide sequence ID" value="NC_022528.1"/>
</dbReference>
<dbReference type="GO" id="GO:0016020">
    <property type="term" value="C:membrane"/>
    <property type="evidence" value="ECO:0007669"/>
    <property type="project" value="UniProtKB-SubCell"/>
</dbReference>
<accession>U4KHL2</accession>
<feature type="transmembrane region" description="Helical" evidence="5">
    <location>
        <begin position="61"/>
        <end position="80"/>
    </location>
</feature>
<protein>
    <submittedName>
        <fullName evidence="7">Putative Lipid A core-O-antigen ligase and related enzyme</fullName>
    </submittedName>
</protein>
<gene>
    <name evidence="7" type="ORF">VIBNI_A3688</name>
</gene>
<dbReference type="Proteomes" id="UP000016895">
    <property type="component" value="Chromosome 1"/>
</dbReference>
<dbReference type="InterPro" id="IPR007016">
    <property type="entry name" value="O-antigen_ligase-rel_domated"/>
</dbReference>
<keyword evidence="3 5" id="KW-1133">Transmembrane helix</keyword>
<sequence length="411" mass="46170">MQNTLIRRTFTAVSIFTLVMLLLSLPTSKAGMNIFSALLALGGFTYALFNIKSLSLLEKYSFIFCLSLYAFGGLISFTMHASELDFAYYMQKNSFWLLIPVFVVLLKTEYMRRIAIVSFVIAAIIAGIESLYDAYLANFDVYARSTGFLGHSRHANSMLLCIALSLLMLNTQNLKPVFKGLFWLSLSIAILSLLVSGSRGAWLGGGAMLCYTTIRFHKTLIKPGALFVILLGVVASFTFPEKVDKYLDRAKSIVQLELSGMARLTMWRGGVEFLGYKLDQAPSEFLFGTGMYSTKDEYLRYVDALPIEKREHLLTDGSVFGGSDFHHSILDVFVKSGVLYSSVFFGMWAWIIFKAIRTPNSNNVTCQYMVVYFVGLFVIYQFYTIAQDYATYATAFAVSLLLLEMKREPSV</sequence>
<dbReference type="KEGG" id="vni:VIBNI_A3688"/>
<evidence type="ECO:0000313" key="8">
    <source>
        <dbReference type="Proteomes" id="UP000016895"/>
    </source>
</evidence>
<proteinExistence type="predicted"/>
<dbReference type="Pfam" id="PF04932">
    <property type="entry name" value="Wzy_C"/>
    <property type="match status" value="1"/>
</dbReference>
<feature type="transmembrane region" description="Helical" evidence="5">
    <location>
        <begin position="113"/>
        <end position="132"/>
    </location>
</feature>
<feature type="transmembrane region" description="Helical" evidence="5">
    <location>
        <begin position="5"/>
        <end position="24"/>
    </location>
</feature>
<feature type="transmembrane region" description="Helical" evidence="5">
    <location>
        <begin position="365"/>
        <end position="383"/>
    </location>
</feature>
<keyword evidence="4 5" id="KW-0472">Membrane</keyword>
<evidence type="ECO:0000256" key="1">
    <source>
        <dbReference type="ARBA" id="ARBA00004141"/>
    </source>
</evidence>
<feature type="transmembrane region" description="Helical" evidence="5">
    <location>
        <begin position="224"/>
        <end position="240"/>
    </location>
</feature>
<dbReference type="EMBL" id="FO203526">
    <property type="protein sequence ID" value="CCO59654.1"/>
    <property type="molecule type" value="Genomic_DNA"/>
</dbReference>
<organism evidence="7 8">
    <name type="scientific">Vibrio nigripulchritudo</name>
    <dbReference type="NCBI Taxonomy" id="28173"/>
    <lineage>
        <taxon>Bacteria</taxon>
        <taxon>Pseudomonadati</taxon>
        <taxon>Pseudomonadota</taxon>
        <taxon>Gammaproteobacteria</taxon>
        <taxon>Vibrionales</taxon>
        <taxon>Vibrionaceae</taxon>
        <taxon>Vibrio</taxon>
    </lineage>
</organism>
<dbReference type="PANTHER" id="PTHR37422">
    <property type="entry name" value="TEICHURONIC ACID BIOSYNTHESIS PROTEIN TUAE"/>
    <property type="match status" value="1"/>
</dbReference>
<feature type="transmembrane region" description="Helical" evidence="5">
    <location>
        <begin position="86"/>
        <end position="106"/>
    </location>
</feature>
<evidence type="ECO:0000259" key="6">
    <source>
        <dbReference type="Pfam" id="PF04932"/>
    </source>
</evidence>
<comment type="subcellular location">
    <subcellularLocation>
        <location evidence="1">Membrane</location>
        <topology evidence="1">Multi-pass membrane protein</topology>
    </subcellularLocation>
</comment>
<evidence type="ECO:0000313" key="7">
    <source>
        <dbReference type="EMBL" id="CCO59654.1"/>
    </source>
</evidence>
<dbReference type="AlphaFoldDB" id="U4KHL2"/>
<dbReference type="PATRIC" id="fig|1260221.3.peg.3501"/>
<dbReference type="InterPro" id="IPR051533">
    <property type="entry name" value="WaaL-like"/>
</dbReference>
<dbReference type="STRING" id="28173.VIBNI_A3688"/>
<feature type="transmembrane region" description="Helical" evidence="5">
    <location>
        <begin position="177"/>
        <end position="195"/>
    </location>
</feature>
<evidence type="ECO:0000256" key="3">
    <source>
        <dbReference type="ARBA" id="ARBA00022989"/>
    </source>
</evidence>
<dbReference type="PANTHER" id="PTHR37422:SF13">
    <property type="entry name" value="LIPOPOLYSACCHARIDE BIOSYNTHESIS PROTEIN PA4999-RELATED"/>
    <property type="match status" value="1"/>
</dbReference>
<dbReference type="GO" id="GO:0016874">
    <property type="term" value="F:ligase activity"/>
    <property type="evidence" value="ECO:0007669"/>
    <property type="project" value="UniProtKB-KW"/>
</dbReference>
<keyword evidence="7" id="KW-0436">Ligase</keyword>
<feature type="transmembrane region" description="Helical" evidence="5">
    <location>
        <begin position="332"/>
        <end position="353"/>
    </location>
</feature>
<evidence type="ECO:0000256" key="2">
    <source>
        <dbReference type="ARBA" id="ARBA00022692"/>
    </source>
</evidence>
<reference evidence="7 8" key="1">
    <citation type="journal article" date="2013" name="ISME J.">
        <title>Comparative genomics of pathogenic lineages of Vibrio nigripulchritudo identifies virulence-associated traits.</title>
        <authorList>
            <person name="Goudenege D."/>
            <person name="Labreuche Y."/>
            <person name="Krin E."/>
            <person name="Ansquer D."/>
            <person name="Mangenot S."/>
            <person name="Calteau A."/>
            <person name="Medigue C."/>
            <person name="Mazel D."/>
            <person name="Polz M.F."/>
            <person name="Le Roux F."/>
        </authorList>
    </citation>
    <scope>NUCLEOTIDE SEQUENCE [LARGE SCALE GENOMIC DNA]</scope>
    <source>
        <strain evidence="8">SnF1</strain>
    </source>
</reference>
<feature type="domain" description="O-antigen ligase-related" evidence="6">
    <location>
        <begin position="185"/>
        <end position="339"/>
    </location>
</feature>
<feature type="transmembrane region" description="Helical" evidence="5">
    <location>
        <begin position="30"/>
        <end position="49"/>
    </location>
</feature>
<dbReference type="OrthoDB" id="5877873at2"/>
<keyword evidence="2 5" id="KW-0812">Transmembrane</keyword>